<accession>A0ABW7HDT7</accession>
<evidence type="ECO:0000256" key="4">
    <source>
        <dbReference type="ARBA" id="ARBA00022714"/>
    </source>
</evidence>
<keyword evidence="10" id="KW-0963">Cytoplasm</keyword>
<dbReference type="NCBIfam" id="TIGR02006">
    <property type="entry name" value="IscS"/>
    <property type="match status" value="1"/>
</dbReference>
<evidence type="ECO:0000313" key="13">
    <source>
        <dbReference type="EMBL" id="MFG6487876.1"/>
    </source>
</evidence>
<organism evidence="13 14">
    <name type="scientific">Pelomonas candidula</name>
    <dbReference type="NCBI Taxonomy" id="3299025"/>
    <lineage>
        <taxon>Bacteria</taxon>
        <taxon>Pseudomonadati</taxon>
        <taxon>Pseudomonadota</taxon>
        <taxon>Betaproteobacteria</taxon>
        <taxon>Burkholderiales</taxon>
        <taxon>Sphaerotilaceae</taxon>
        <taxon>Roseateles</taxon>
    </lineage>
</organism>
<evidence type="ECO:0000259" key="12">
    <source>
        <dbReference type="Pfam" id="PF00266"/>
    </source>
</evidence>
<comment type="subcellular location">
    <subcellularLocation>
        <location evidence="10">Cytoplasm</location>
    </subcellularLocation>
</comment>
<dbReference type="PIRSF" id="PIRSF005572">
    <property type="entry name" value="NifS"/>
    <property type="match status" value="1"/>
</dbReference>
<dbReference type="Gene3D" id="3.90.1150.10">
    <property type="entry name" value="Aspartate Aminotransferase, domain 1"/>
    <property type="match status" value="1"/>
</dbReference>
<keyword evidence="5 10" id="KW-0479">Metal-binding</keyword>
<protein>
    <recommendedName>
        <fullName evidence="10">Cysteine desulfurase IscS</fullName>
        <ecNumber evidence="10">2.8.1.7</ecNumber>
    </recommendedName>
</protein>
<comment type="pathway">
    <text evidence="10">Cofactor biosynthesis; iron-sulfur cluster biosynthesis.</text>
</comment>
<sequence length="406" mass="44985">MDMTPHFPIYLDYGATTPCDPRVVDAMIPWLREHFGNPASRSHAWGWEAEEAVEKARTQVAELIGADPREIVWTSGATESNNLALKGAAQFYKTRGKHLITVKTEHKAVLDTMRELERQGFDVTYLDVLENGLVDLEAFKAALRPDTILASVMYVNNEIGVIQDVVALGNLCRERGVIFHVDAAQATGKVEIDLAKLPIDLMSLASHKSYGPKGIGALYVRRKPRVRLEAQMHGGGHERGMRSGTLPVHQIVGMGEAFRIAREEMGAENERIRALHNKLIRGLSGIEQTFINGDLERRVPHNLNISFNYVEGESLIMGVKGLAVSSGSACTSASLEPSYVLRALGRSDELAHSSLRMTIGRFTTEEEIDYAISVLTDRVAKLRELSPLWDMYKDGVDLSTIQWAAH</sequence>
<dbReference type="EC" id="2.8.1.7" evidence="10"/>
<feature type="binding site" description="via persulfide group" evidence="10">
    <location>
        <position position="330"/>
    </location>
    <ligand>
        <name>[2Fe-2S] cluster</name>
        <dbReference type="ChEBI" id="CHEBI:190135"/>
        <note>ligand shared with IscU</note>
    </ligand>
</feature>
<dbReference type="PANTHER" id="PTHR11601:SF34">
    <property type="entry name" value="CYSTEINE DESULFURASE"/>
    <property type="match status" value="1"/>
</dbReference>
<evidence type="ECO:0000256" key="5">
    <source>
        <dbReference type="ARBA" id="ARBA00022723"/>
    </source>
</evidence>
<comment type="cofactor">
    <cofactor evidence="1 10 11">
        <name>pyridoxal 5'-phosphate</name>
        <dbReference type="ChEBI" id="CHEBI:597326"/>
    </cofactor>
</comment>
<keyword evidence="14" id="KW-1185">Reference proteome</keyword>
<dbReference type="Pfam" id="PF00266">
    <property type="entry name" value="Aminotran_5"/>
    <property type="match status" value="1"/>
</dbReference>
<gene>
    <name evidence="10" type="primary">iscS</name>
    <name evidence="13" type="ORF">ACG04R_14425</name>
</gene>
<comment type="subunit">
    <text evidence="10">Homodimer. Forms a heterotetramer with IscU, interacts with other sulfur acceptors.</text>
</comment>
<feature type="binding site" evidence="10">
    <location>
        <position position="245"/>
    </location>
    <ligand>
        <name>pyridoxal 5'-phosphate</name>
        <dbReference type="ChEBI" id="CHEBI:597326"/>
    </ligand>
</feature>
<keyword evidence="4 10" id="KW-0001">2Fe-2S</keyword>
<dbReference type="HAMAP" id="MF_00331">
    <property type="entry name" value="Cys_desulf_IscS"/>
    <property type="match status" value="1"/>
</dbReference>
<evidence type="ECO:0000256" key="3">
    <source>
        <dbReference type="ARBA" id="ARBA00022679"/>
    </source>
</evidence>
<feature type="binding site" evidence="10">
    <location>
        <begin position="77"/>
        <end position="78"/>
    </location>
    <ligand>
        <name>pyridoxal 5'-phosphate</name>
        <dbReference type="ChEBI" id="CHEBI:597326"/>
    </ligand>
</feature>
<dbReference type="InterPro" id="IPR015424">
    <property type="entry name" value="PyrdxlP-dep_Trfase"/>
</dbReference>
<evidence type="ECO:0000256" key="1">
    <source>
        <dbReference type="ARBA" id="ARBA00001933"/>
    </source>
</evidence>
<dbReference type="InterPro" id="IPR016454">
    <property type="entry name" value="Cysteine_dSase"/>
</dbReference>
<proteinExistence type="inferred from homology"/>
<dbReference type="InterPro" id="IPR015421">
    <property type="entry name" value="PyrdxlP-dep_Trfase_major"/>
</dbReference>
<feature type="binding site" evidence="10">
    <location>
        <position position="185"/>
    </location>
    <ligand>
        <name>pyridoxal 5'-phosphate</name>
        <dbReference type="ChEBI" id="CHEBI:597326"/>
    </ligand>
</feature>
<dbReference type="EMBL" id="JBIGIC010000006">
    <property type="protein sequence ID" value="MFG6487876.1"/>
    <property type="molecule type" value="Genomic_DNA"/>
</dbReference>
<evidence type="ECO:0000256" key="10">
    <source>
        <dbReference type="HAMAP-Rule" id="MF_00331"/>
    </source>
</evidence>
<dbReference type="InterPro" id="IPR020578">
    <property type="entry name" value="Aminotrans_V_PyrdxlP_BS"/>
</dbReference>
<dbReference type="SUPFAM" id="SSF53383">
    <property type="entry name" value="PLP-dependent transferases"/>
    <property type="match status" value="1"/>
</dbReference>
<evidence type="ECO:0000256" key="11">
    <source>
        <dbReference type="RuleBase" id="RU004504"/>
    </source>
</evidence>
<feature type="modified residue" description="N6-(pyridoxal phosphate)lysine" evidence="10">
    <location>
        <position position="208"/>
    </location>
</feature>
<evidence type="ECO:0000256" key="2">
    <source>
        <dbReference type="ARBA" id="ARBA00006490"/>
    </source>
</evidence>
<dbReference type="RefSeq" id="WP_394411610.1">
    <property type="nucleotide sequence ID" value="NZ_JBIGIC010000006.1"/>
</dbReference>
<evidence type="ECO:0000256" key="6">
    <source>
        <dbReference type="ARBA" id="ARBA00022898"/>
    </source>
</evidence>
<dbReference type="InterPro" id="IPR015422">
    <property type="entry name" value="PyrdxlP-dep_Trfase_small"/>
</dbReference>
<dbReference type="PANTHER" id="PTHR11601">
    <property type="entry name" value="CYSTEINE DESULFURYLASE FAMILY MEMBER"/>
    <property type="match status" value="1"/>
</dbReference>
<comment type="function">
    <text evidence="10">Master enzyme that delivers sulfur to a number of partners involved in Fe-S cluster assembly, tRNA modification or cofactor biosynthesis. Catalyzes the removal of elemental sulfur atoms from cysteine to produce alanine. Functions as a sulfur delivery protein for Fe-S cluster synthesis onto IscU, an Fe-S scaffold assembly protein, as well as other S acceptor proteins.</text>
</comment>
<dbReference type="NCBIfam" id="NF010611">
    <property type="entry name" value="PRK14012.1"/>
    <property type="match status" value="1"/>
</dbReference>
<comment type="caution">
    <text evidence="10">Lacks conserved residue(s) required for the propagation of feature annotation.</text>
</comment>
<dbReference type="Gene3D" id="3.40.640.10">
    <property type="entry name" value="Type I PLP-dependent aspartate aminotransferase-like (Major domain)"/>
    <property type="match status" value="1"/>
</dbReference>
<name>A0ABW7HDT7_9BURK</name>
<evidence type="ECO:0000256" key="9">
    <source>
        <dbReference type="ARBA" id="ARBA00050776"/>
    </source>
</evidence>
<evidence type="ECO:0000256" key="7">
    <source>
        <dbReference type="ARBA" id="ARBA00023004"/>
    </source>
</evidence>
<feature type="active site" description="Cysteine persulfide intermediate" evidence="10">
    <location>
        <position position="330"/>
    </location>
</feature>
<keyword evidence="8 10" id="KW-0411">Iron-sulfur</keyword>
<comment type="caution">
    <text evidence="13">The sequence shown here is derived from an EMBL/GenBank/DDBJ whole genome shotgun (WGS) entry which is preliminary data.</text>
</comment>
<keyword evidence="6 10" id="KW-0663">Pyridoxal phosphate</keyword>
<dbReference type="Proteomes" id="UP001606134">
    <property type="component" value="Unassembled WGS sequence"/>
</dbReference>
<evidence type="ECO:0000313" key="14">
    <source>
        <dbReference type="Proteomes" id="UP001606134"/>
    </source>
</evidence>
<comment type="similarity">
    <text evidence="2 10">Belongs to the class-V pyridoxal-phosphate-dependent aminotransferase family. NifS/IscS subfamily.</text>
</comment>
<dbReference type="GO" id="GO:0031071">
    <property type="term" value="F:cysteine desulfurase activity"/>
    <property type="evidence" value="ECO:0007669"/>
    <property type="project" value="UniProtKB-EC"/>
</dbReference>
<dbReference type="InterPro" id="IPR000192">
    <property type="entry name" value="Aminotrans_V_dom"/>
</dbReference>
<feature type="domain" description="Aminotransferase class V" evidence="12">
    <location>
        <begin position="9"/>
        <end position="370"/>
    </location>
</feature>
<dbReference type="InterPro" id="IPR010240">
    <property type="entry name" value="Cys_deSase_IscS"/>
</dbReference>
<reference evidence="13 14" key="1">
    <citation type="submission" date="2024-08" db="EMBL/GenBank/DDBJ databases">
        <authorList>
            <person name="Lu H."/>
        </authorList>
    </citation>
    <scope>NUCLEOTIDE SEQUENCE [LARGE SCALE GENOMIC DNA]</scope>
    <source>
        <strain evidence="13 14">BYS78W</strain>
    </source>
</reference>
<evidence type="ECO:0000256" key="8">
    <source>
        <dbReference type="ARBA" id="ARBA00023014"/>
    </source>
</evidence>
<feature type="binding site" evidence="10">
    <location>
        <position position="157"/>
    </location>
    <ligand>
        <name>pyridoxal 5'-phosphate</name>
        <dbReference type="ChEBI" id="CHEBI:597326"/>
    </ligand>
</feature>
<dbReference type="PROSITE" id="PS00595">
    <property type="entry name" value="AA_TRANSFER_CLASS_5"/>
    <property type="match status" value="1"/>
</dbReference>
<comment type="catalytic activity">
    <reaction evidence="9 10">
        <text>(sulfur carrier)-H + L-cysteine = (sulfur carrier)-SH + L-alanine</text>
        <dbReference type="Rhea" id="RHEA:43892"/>
        <dbReference type="Rhea" id="RHEA-COMP:14737"/>
        <dbReference type="Rhea" id="RHEA-COMP:14739"/>
        <dbReference type="ChEBI" id="CHEBI:29917"/>
        <dbReference type="ChEBI" id="CHEBI:35235"/>
        <dbReference type="ChEBI" id="CHEBI:57972"/>
        <dbReference type="ChEBI" id="CHEBI:64428"/>
        <dbReference type="EC" id="2.8.1.7"/>
    </reaction>
</comment>
<keyword evidence="3 10" id="KW-0808">Transferase</keyword>
<keyword evidence="7 10" id="KW-0408">Iron</keyword>